<evidence type="ECO:0000259" key="5">
    <source>
        <dbReference type="PROSITE" id="PS50071"/>
    </source>
</evidence>
<keyword evidence="1 4" id="KW-0238">DNA-binding</keyword>
<dbReference type="Gene3D" id="1.10.10.60">
    <property type="entry name" value="Homeodomain-like"/>
    <property type="match status" value="1"/>
</dbReference>
<reference evidence="6" key="1">
    <citation type="submission" date="2023-07" db="EMBL/GenBank/DDBJ databases">
        <authorList>
            <consortium name="AG Swart"/>
            <person name="Singh M."/>
            <person name="Singh A."/>
            <person name="Seah K."/>
            <person name="Emmerich C."/>
        </authorList>
    </citation>
    <scope>NUCLEOTIDE SEQUENCE</scope>
    <source>
        <strain evidence="6">DP1</strain>
    </source>
</reference>
<name>A0AAD1X837_EUPCR</name>
<sequence>MNNFTQNLSKKPGNRTGIKNIEKQKKSILVDWIREHRDNPYPTEDEKYQLAEATQLTAKQISNWFTNARKRHSSLIDESKLLKAKRRRSALNSSLLNYQRSIQPGLEIQIPHMTQWDASAHQFAMSADKFCFCSIDEDLSKFRHQLELKHTEKKQKHCIDLFRLL</sequence>
<gene>
    <name evidence="6" type="ORF">ECRASSUSDP1_LOCUS2496</name>
</gene>
<organism evidence="6 7">
    <name type="scientific">Euplotes crassus</name>
    <dbReference type="NCBI Taxonomy" id="5936"/>
    <lineage>
        <taxon>Eukaryota</taxon>
        <taxon>Sar</taxon>
        <taxon>Alveolata</taxon>
        <taxon>Ciliophora</taxon>
        <taxon>Intramacronucleata</taxon>
        <taxon>Spirotrichea</taxon>
        <taxon>Hypotrichia</taxon>
        <taxon>Euplotida</taxon>
        <taxon>Euplotidae</taxon>
        <taxon>Moneuplotes</taxon>
    </lineage>
</organism>
<dbReference type="SUPFAM" id="SSF46689">
    <property type="entry name" value="Homeodomain-like"/>
    <property type="match status" value="1"/>
</dbReference>
<keyword evidence="7" id="KW-1185">Reference proteome</keyword>
<comment type="subcellular location">
    <subcellularLocation>
        <location evidence="4">Nucleus</location>
    </subcellularLocation>
</comment>
<dbReference type="PROSITE" id="PS50071">
    <property type="entry name" value="HOMEOBOX_2"/>
    <property type="match status" value="1"/>
</dbReference>
<dbReference type="GO" id="GO:0005634">
    <property type="term" value="C:nucleus"/>
    <property type="evidence" value="ECO:0007669"/>
    <property type="project" value="UniProtKB-SubCell"/>
</dbReference>
<dbReference type="CDD" id="cd00086">
    <property type="entry name" value="homeodomain"/>
    <property type="match status" value="1"/>
</dbReference>
<evidence type="ECO:0000256" key="4">
    <source>
        <dbReference type="PROSITE-ProRule" id="PRU00108"/>
    </source>
</evidence>
<dbReference type="InterPro" id="IPR001356">
    <property type="entry name" value="HD"/>
</dbReference>
<evidence type="ECO:0000256" key="3">
    <source>
        <dbReference type="ARBA" id="ARBA00023242"/>
    </source>
</evidence>
<dbReference type="InterPro" id="IPR009057">
    <property type="entry name" value="Homeodomain-like_sf"/>
</dbReference>
<keyword evidence="3 4" id="KW-0539">Nucleus</keyword>
<dbReference type="GO" id="GO:0006355">
    <property type="term" value="P:regulation of DNA-templated transcription"/>
    <property type="evidence" value="ECO:0007669"/>
    <property type="project" value="InterPro"/>
</dbReference>
<keyword evidence="2 4" id="KW-0371">Homeobox</keyword>
<evidence type="ECO:0000256" key="2">
    <source>
        <dbReference type="ARBA" id="ARBA00023155"/>
    </source>
</evidence>
<dbReference type="Proteomes" id="UP001295684">
    <property type="component" value="Unassembled WGS sequence"/>
</dbReference>
<feature type="DNA-binding region" description="Homeobox" evidence="4">
    <location>
        <begin position="41"/>
        <end position="76"/>
    </location>
</feature>
<dbReference type="EMBL" id="CAMPGE010002384">
    <property type="protein sequence ID" value="CAI2361186.1"/>
    <property type="molecule type" value="Genomic_DNA"/>
</dbReference>
<dbReference type="InterPro" id="IPR008422">
    <property type="entry name" value="KN_HD"/>
</dbReference>
<dbReference type="PANTHER" id="PTHR11850">
    <property type="entry name" value="HOMEOBOX PROTEIN TRANSCRIPTION FACTORS"/>
    <property type="match status" value="1"/>
</dbReference>
<dbReference type="Pfam" id="PF05920">
    <property type="entry name" value="Homeobox_KN"/>
    <property type="match status" value="1"/>
</dbReference>
<dbReference type="SMART" id="SM00389">
    <property type="entry name" value="HOX"/>
    <property type="match status" value="1"/>
</dbReference>
<dbReference type="InterPro" id="IPR050224">
    <property type="entry name" value="TALE_homeobox"/>
</dbReference>
<evidence type="ECO:0000256" key="1">
    <source>
        <dbReference type="ARBA" id="ARBA00023125"/>
    </source>
</evidence>
<evidence type="ECO:0000313" key="7">
    <source>
        <dbReference type="Proteomes" id="UP001295684"/>
    </source>
</evidence>
<proteinExistence type="predicted"/>
<dbReference type="AlphaFoldDB" id="A0AAD1X837"/>
<evidence type="ECO:0000313" key="6">
    <source>
        <dbReference type="EMBL" id="CAI2361186.1"/>
    </source>
</evidence>
<comment type="caution">
    <text evidence="6">The sequence shown here is derived from an EMBL/GenBank/DDBJ whole genome shotgun (WGS) entry which is preliminary data.</text>
</comment>
<accession>A0AAD1X837</accession>
<protein>
    <recommendedName>
        <fullName evidence="5">Homeobox domain-containing protein</fullName>
    </recommendedName>
</protein>
<dbReference type="GO" id="GO:0003677">
    <property type="term" value="F:DNA binding"/>
    <property type="evidence" value="ECO:0007669"/>
    <property type="project" value="UniProtKB-UniRule"/>
</dbReference>
<feature type="domain" description="Homeobox" evidence="5">
    <location>
        <begin position="39"/>
        <end position="75"/>
    </location>
</feature>